<proteinExistence type="predicted"/>
<keyword evidence="1" id="KW-0732">Signal</keyword>
<evidence type="ECO:0000313" key="4">
    <source>
        <dbReference type="Proteomes" id="UP001143362"/>
    </source>
</evidence>
<evidence type="ECO:0000259" key="2">
    <source>
        <dbReference type="Pfam" id="PF14347"/>
    </source>
</evidence>
<keyword evidence="4" id="KW-1185">Reference proteome</keyword>
<dbReference type="RefSeq" id="WP_279243505.1">
    <property type="nucleotide sequence ID" value="NZ_SHNN01000001.1"/>
</dbReference>
<name>A0ABT3TBV7_9GAMM</name>
<organism evidence="3 4">
    <name type="scientific">Candidatus Litorirhabdus singularis</name>
    <dbReference type="NCBI Taxonomy" id="2518993"/>
    <lineage>
        <taxon>Bacteria</taxon>
        <taxon>Pseudomonadati</taxon>
        <taxon>Pseudomonadota</taxon>
        <taxon>Gammaproteobacteria</taxon>
        <taxon>Cellvibrionales</taxon>
        <taxon>Halieaceae</taxon>
        <taxon>Candidatus Litorirhabdus</taxon>
    </lineage>
</organism>
<reference evidence="3" key="1">
    <citation type="submission" date="2019-02" db="EMBL/GenBank/DDBJ databases">
        <authorList>
            <person name="Li S.-H."/>
        </authorList>
    </citation>
    <scope>NUCLEOTIDE SEQUENCE</scope>
    <source>
        <strain evidence="3">IMCC14734</strain>
    </source>
</reference>
<dbReference type="InterPro" id="IPR025512">
    <property type="entry name" value="DUF4399"/>
</dbReference>
<feature type="domain" description="DUF4399" evidence="2">
    <location>
        <begin position="51"/>
        <end position="142"/>
    </location>
</feature>
<evidence type="ECO:0000313" key="3">
    <source>
        <dbReference type="EMBL" id="MCX2979504.1"/>
    </source>
</evidence>
<accession>A0ABT3TBV7</accession>
<dbReference type="EMBL" id="SHNN01000001">
    <property type="protein sequence ID" value="MCX2979504.1"/>
    <property type="molecule type" value="Genomic_DNA"/>
</dbReference>
<protein>
    <submittedName>
        <fullName evidence="3">DUF4399 domain-containing protein</fullName>
    </submittedName>
</protein>
<feature type="chain" id="PRO_5045840734" evidence="1">
    <location>
        <begin position="23"/>
        <end position="142"/>
    </location>
</feature>
<sequence>MRLLSCLLLMVFAVAGSSGAFAQQRSVAPDDASVYFISPANGAVVSSPVRVRFGLSNMGVAPAGVNINGTGHHHLLIDLETLPPMDASMPASDQLRHYGGGQTETLLELDPGTHTLQLLMGNFLHIPHERPVISEKITITVR</sequence>
<dbReference type="Proteomes" id="UP001143362">
    <property type="component" value="Unassembled WGS sequence"/>
</dbReference>
<evidence type="ECO:0000256" key="1">
    <source>
        <dbReference type="SAM" id="SignalP"/>
    </source>
</evidence>
<gene>
    <name evidence="3" type="ORF">EYC98_01365</name>
</gene>
<feature type="signal peptide" evidence="1">
    <location>
        <begin position="1"/>
        <end position="22"/>
    </location>
</feature>
<comment type="caution">
    <text evidence="3">The sequence shown here is derived from an EMBL/GenBank/DDBJ whole genome shotgun (WGS) entry which is preliminary data.</text>
</comment>
<dbReference type="Pfam" id="PF14347">
    <property type="entry name" value="DUF4399"/>
    <property type="match status" value="1"/>
</dbReference>